<dbReference type="EMBL" id="KL197710">
    <property type="protein sequence ID" value="KDQ63227.1"/>
    <property type="molecule type" value="Genomic_DNA"/>
</dbReference>
<keyword evidence="1" id="KW-0732">Signal</keyword>
<dbReference type="InterPro" id="IPR036047">
    <property type="entry name" value="F-box-like_dom_sf"/>
</dbReference>
<feature type="signal peptide" evidence="1">
    <location>
        <begin position="1"/>
        <end position="20"/>
    </location>
</feature>
<dbReference type="Gene3D" id="1.20.1280.50">
    <property type="match status" value="1"/>
</dbReference>
<dbReference type="Pfam" id="PF12937">
    <property type="entry name" value="F-box-like"/>
    <property type="match status" value="1"/>
</dbReference>
<feature type="chain" id="PRO_5001644063" description="F-box domain-containing protein" evidence="1">
    <location>
        <begin position="21"/>
        <end position="240"/>
    </location>
</feature>
<dbReference type="InParanoid" id="A0A067QI77"/>
<name>A0A067QI77_9AGAM</name>
<evidence type="ECO:0000256" key="1">
    <source>
        <dbReference type="SAM" id="SignalP"/>
    </source>
</evidence>
<feature type="domain" description="F-box" evidence="2">
    <location>
        <begin position="8"/>
        <end position="54"/>
    </location>
</feature>
<reference evidence="4" key="1">
    <citation type="journal article" date="2014" name="Proc. Natl. Acad. Sci. U.S.A.">
        <title>Extensive sampling of basidiomycete genomes demonstrates inadequacy of the white-rot/brown-rot paradigm for wood decay fungi.</title>
        <authorList>
            <person name="Riley R."/>
            <person name="Salamov A.A."/>
            <person name="Brown D.W."/>
            <person name="Nagy L.G."/>
            <person name="Floudas D."/>
            <person name="Held B.W."/>
            <person name="Levasseur A."/>
            <person name="Lombard V."/>
            <person name="Morin E."/>
            <person name="Otillar R."/>
            <person name="Lindquist E.A."/>
            <person name="Sun H."/>
            <person name="LaButti K.M."/>
            <person name="Schmutz J."/>
            <person name="Jabbour D."/>
            <person name="Luo H."/>
            <person name="Baker S.E."/>
            <person name="Pisabarro A.G."/>
            <person name="Walton J.D."/>
            <person name="Blanchette R.A."/>
            <person name="Henrissat B."/>
            <person name="Martin F."/>
            <person name="Cullen D."/>
            <person name="Hibbett D.S."/>
            <person name="Grigoriev I.V."/>
        </authorList>
    </citation>
    <scope>NUCLEOTIDE SEQUENCE [LARGE SCALE GENOMIC DNA]</scope>
    <source>
        <strain evidence="4">MUCL 33604</strain>
    </source>
</reference>
<dbReference type="InterPro" id="IPR001810">
    <property type="entry name" value="F-box_dom"/>
</dbReference>
<dbReference type="SMART" id="SM00256">
    <property type="entry name" value="FBOX"/>
    <property type="match status" value="1"/>
</dbReference>
<protein>
    <recommendedName>
        <fullName evidence="2">F-box domain-containing protein</fullName>
    </recommendedName>
</protein>
<accession>A0A067QI77</accession>
<sequence length="240" mass="27139">MSLPTSTTFILLWLPQEILLHIFSYLDLPELHALAQISPFLTSLTADPVLHRQRILIVAPSRVGHSLFGQSPEGFALRPTVGDLVHRGVMRGLGIERRWRMGAYFYTTLSVKQYEASRRLQRRHTSDVLTIHLRRRSPTPENAMEILRKAGILPDAESSSLFISRPLIPIMHKLKWSIQKDKLAKMVRDKSFGTIVGGSGGVGAWLEAKGRNVVKEGERVRLAVCPGVRKIVRFYEELAR</sequence>
<organism evidence="3 4">
    <name type="scientific">Jaapia argillacea MUCL 33604</name>
    <dbReference type="NCBI Taxonomy" id="933084"/>
    <lineage>
        <taxon>Eukaryota</taxon>
        <taxon>Fungi</taxon>
        <taxon>Dikarya</taxon>
        <taxon>Basidiomycota</taxon>
        <taxon>Agaricomycotina</taxon>
        <taxon>Agaricomycetes</taxon>
        <taxon>Agaricomycetidae</taxon>
        <taxon>Jaapiales</taxon>
        <taxon>Jaapiaceae</taxon>
        <taxon>Jaapia</taxon>
    </lineage>
</organism>
<dbReference type="Proteomes" id="UP000027265">
    <property type="component" value="Unassembled WGS sequence"/>
</dbReference>
<dbReference type="PROSITE" id="PS50181">
    <property type="entry name" value="FBOX"/>
    <property type="match status" value="1"/>
</dbReference>
<evidence type="ECO:0000259" key="2">
    <source>
        <dbReference type="PROSITE" id="PS50181"/>
    </source>
</evidence>
<dbReference type="OrthoDB" id="3219396at2759"/>
<evidence type="ECO:0000313" key="4">
    <source>
        <dbReference type="Proteomes" id="UP000027265"/>
    </source>
</evidence>
<dbReference type="HOGENOM" id="CLU_104287_0_0_1"/>
<keyword evidence="4" id="KW-1185">Reference proteome</keyword>
<dbReference type="AlphaFoldDB" id="A0A067QI77"/>
<dbReference type="STRING" id="933084.A0A067QI77"/>
<dbReference type="SUPFAM" id="SSF81383">
    <property type="entry name" value="F-box domain"/>
    <property type="match status" value="1"/>
</dbReference>
<gene>
    <name evidence="3" type="ORF">JAAARDRAFT_188825</name>
</gene>
<proteinExistence type="predicted"/>
<evidence type="ECO:0000313" key="3">
    <source>
        <dbReference type="EMBL" id="KDQ63227.1"/>
    </source>
</evidence>